<accession>A0A0V1LXL0</accession>
<evidence type="ECO:0000313" key="2">
    <source>
        <dbReference type="Proteomes" id="UP000054843"/>
    </source>
</evidence>
<dbReference type="Proteomes" id="UP000054843">
    <property type="component" value="Unassembled WGS sequence"/>
</dbReference>
<keyword evidence="2" id="KW-1185">Reference proteome</keyword>
<dbReference type="EMBL" id="JYDO01001305">
    <property type="protein sequence ID" value="KRZ64250.1"/>
    <property type="molecule type" value="Genomic_DNA"/>
</dbReference>
<organism evidence="1 2">
    <name type="scientific">Trichinella papuae</name>
    <dbReference type="NCBI Taxonomy" id="268474"/>
    <lineage>
        <taxon>Eukaryota</taxon>
        <taxon>Metazoa</taxon>
        <taxon>Ecdysozoa</taxon>
        <taxon>Nematoda</taxon>
        <taxon>Enoplea</taxon>
        <taxon>Dorylaimia</taxon>
        <taxon>Trichinellida</taxon>
        <taxon>Trichinellidae</taxon>
        <taxon>Trichinella</taxon>
    </lineage>
</organism>
<protein>
    <submittedName>
        <fullName evidence="1">Uncharacterized protein</fullName>
    </submittedName>
</protein>
<proteinExistence type="predicted"/>
<dbReference type="AlphaFoldDB" id="A0A0V1LXL0"/>
<sequence>MLVVVGEAAIFFKDINFFPTTTASYIVCIIKIYTS</sequence>
<reference evidence="1 2" key="1">
    <citation type="submission" date="2015-01" db="EMBL/GenBank/DDBJ databases">
        <title>Evolution of Trichinella species and genotypes.</title>
        <authorList>
            <person name="Korhonen P.K."/>
            <person name="Edoardo P."/>
            <person name="Giuseppe L.R."/>
            <person name="Gasser R.B."/>
        </authorList>
    </citation>
    <scope>NUCLEOTIDE SEQUENCE [LARGE SCALE GENOMIC DNA]</scope>
    <source>
        <strain evidence="1">ISS1980</strain>
    </source>
</reference>
<name>A0A0V1LXL0_9BILA</name>
<comment type="caution">
    <text evidence="1">The sequence shown here is derived from an EMBL/GenBank/DDBJ whole genome shotgun (WGS) entry which is preliminary data.</text>
</comment>
<gene>
    <name evidence="1" type="ORF">T10_13632</name>
</gene>
<evidence type="ECO:0000313" key="1">
    <source>
        <dbReference type="EMBL" id="KRZ64250.1"/>
    </source>
</evidence>